<reference evidence="1 2" key="1">
    <citation type="journal article" date="2003" name="Proc. Natl. Acad. Sci. U.S.A.">
        <title>Complete genome sequence of the marine planctomycete Pirellula sp. strain 1.</title>
        <authorList>
            <person name="Gloeckner F.O."/>
            <person name="Kube M."/>
            <person name="Bauer M."/>
            <person name="Teeling H."/>
            <person name="Lombardot T."/>
            <person name="Ludwig W."/>
            <person name="Gade D."/>
            <person name="Beck A."/>
            <person name="Borzym K."/>
            <person name="Heitmann K."/>
            <person name="Rabus R."/>
            <person name="Schlesner H."/>
            <person name="Amann R."/>
            <person name="Reinhardt R."/>
        </authorList>
    </citation>
    <scope>NUCLEOTIDE SEQUENCE [LARGE SCALE GENOMIC DNA]</scope>
    <source>
        <strain evidence="2">DSM 10527 / NCIMB 13988 / SH1</strain>
    </source>
</reference>
<accession>Q7UMT0</accession>
<proteinExistence type="predicted"/>
<dbReference type="AlphaFoldDB" id="Q7UMT0"/>
<keyword evidence="2" id="KW-1185">Reference proteome</keyword>
<dbReference type="InParanoid" id="Q7UMT0"/>
<dbReference type="KEGG" id="rba:RB8611"/>
<dbReference type="EnsemblBacteria" id="CAD75823">
    <property type="protein sequence ID" value="CAD75823"/>
    <property type="gene ID" value="RB8611"/>
</dbReference>
<gene>
    <name evidence="1" type="ordered locus">RB8611</name>
</gene>
<dbReference type="HOGENOM" id="CLU_2525301_0_0_0"/>
<name>Q7UMT0_RHOBA</name>
<protein>
    <submittedName>
        <fullName evidence="1">Uncharacterized protein</fullName>
    </submittedName>
</protein>
<sequence>MMCCRAAVLAVTEVSFSVGDHRVTGWRLNSGEPGNHISGRRPGSTWRPRRCFGTKRGVFAVGHVIDMVNRPANKHRHVKHGLRQ</sequence>
<organism evidence="1 2">
    <name type="scientific">Rhodopirellula baltica (strain DSM 10527 / NCIMB 13988 / SH1)</name>
    <dbReference type="NCBI Taxonomy" id="243090"/>
    <lineage>
        <taxon>Bacteria</taxon>
        <taxon>Pseudomonadati</taxon>
        <taxon>Planctomycetota</taxon>
        <taxon>Planctomycetia</taxon>
        <taxon>Pirellulales</taxon>
        <taxon>Pirellulaceae</taxon>
        <taxon>Rhodopirellula</taxon>
    </lineage>
</organism>
<dbReference type="Proteomes" id="UP000001025">
    <property type="component" value="Chromosome"/>
</dbReference>
<dbReference type="EMBL" id="BX294148">
    <property type="protein sequence ID" value="CAD75823.1"/>
    <property type="molecule type" value="Genomic_DNA"/>
</dbReference>
<evidence type="ECO:0000313" key="1">
    <source>
        <dbReference type="EMBL" id="CAD75823.1"/>
    </source>
</evidence>
<evidence type="ECO:0000313" key="2">
    <source>
        <dbReference type="Proteomes" id="UP000001025"/>
    </source>
</evidence>
<dbReference type="STRING" id="243090.RB8611"/>